<dbReference type="InterPro" id="IPR036045">
    <property type="entry name" value="Sec1-like_sf"/>
</dbReference>
<dbReference type="InterPro" id="IPR027482">
    <property type="entry name" value="Sec1-like_dom2"/>
</dbReference>
<dbReference type="Gene3D" id="1.25.40.60">
    <property type="match status" value="1"/>
</dbReference>
<dbReference type="InterPro" id="IPR043154">
    <property type="entry name" value="Sec-1-like_dom1"/>
</dbReference>
<feature type="region of interest" description="Disordered" evidence="2">
    <location>
        <begin position="546"/>
        <end position="588"/>
    </location>
</feature>
<dbReference type="Gramene" id="OE9A079800T2">
    <property type="protein sequence ID" value="OE9A079800C2"/>
    <property type="gene ID" value="OE9A079800"/>
</dbReference>
<dbReference type="FunFam" id="3.40.50.2060:FF:000014">
    <property type="entry name" value="SNARE-interacting protein KEULE"/>
    <property type="match status" value="1"/>
</dbReference>
<dbReference type="Gene3D" id="3.40.50.2060">
    <property type="match status" value="1"/>
</dbReference>
<dbReference type="Gene3D" id="3.40.50.1910">
    <property type="match status" value="2"/>
</dbReference>
<dbReference type="OrthoDB" id="2228at2759"/>
<dbReference type="PIRSF" id="PIRSF005715">
    <property type="entry name" value="VPS45_Sec1"/>
    <property type="match status" value="1"/>
</dbReference>
<dbReference type="SUPFAM" id="SSF56815">
    <property type="entry name" value="Sec1/munc18-like (SM) proteins"/>
    <property type="match status" value="1"/>
</dbReference>
<dbReference type="InterPro" id="IPR001619">
    <property type="entry name" value="Sec1-like"/>
</dbReference>
<comment type="similarity">
    <text evidence="1">Belongs to the STXBP/unc-18/SEC1 family.</text>
</comment>
<gene>
    <name evidence="3" type="ORF">OLEA9_A079800</name>
</gene>
<evidence type="ECO:0000313" key="3">
    <source>
        <dbReference type="EMBL" id="CAA2980339.1"/>
    </source>
</evidence>
<dbReference type="InterPro" id="IPR043127">
    <property type="entry name" value="Sec-1-like_dom3a"/>
</dbReference>
<proteinExistence type="inferred from homology"/>
<sequence>MSDSDSSSQGGEYKNFRQISRDRLLYEMLRSAKTGDSKSSWKVLIMDKVTVKIMSYSCKMADITEEGVSLVEDIHKRRQPLPTMDAIYFIQPTKENVVMFLSDMSGRTPLYRKAFIFFSSPVARELVNHIKKDASVLSRIGALREMNLEYFAIDSQGFITDNERALEVLFGDEENSRKGDACLNLMATRIATVFASLREFPLVRYRAAKSLDPNTMTTFRDLIPTKLAAGIWNCLMKYRSNLPNFPQSETCDLLILDRSIDQIAPVIHEWTYDAMCHDLLNMDGNKYVHEVASKTGGVPERKEVLLEDHDPIWLELRHSHIADASERLHEKMTTFVSKNKAAQIHGSRDGSELSTRDLQKMVQALPQYSEQIEKLSLHVDIAGKINKIIRELGLKELGQLEQDLVFGDAGTKELINFLRTKQDVRRENKLRLLMIYAALYPEKFEDDKIAKLMELASLPPDDMNAVYNMRLLEASAETKKSSIATFSLKFDVHKKKHAARNDRPGEEVTWQLSRFYPMVEELIENLSKGELPKGDYPCMNDPSPSFHGTSQTASSVRIGQGPAPHSMRSRRTATWARPRNSDDGYSSDSILRHASSDFKKMGQRIFVFIVGGATRSELRACHKLTTKLRREVVLGSSSLDDPPQFITKLKLLSANELSLDDLQI</sequence>
<accession>A0A8S0RKH9</accession>
<name>A0A8S0RKH9_OLEEU</name>
<dbReference type="Proteomes" id="UP000594638">
    <property type="component" value="Unassembled WGS sequence"/>
</dbReference>
<organism evidence="3 4">
    <name type="scientific">Olea europaea subsp. europaea</name>
    <dbReference type="NCBI Taxonomy" id="158383"/>
    <lineage>
        <taxon>Eukaryota</taxon>
        <taxon>Viridiplantae</taxon>
        <taxon>Streptophyta</taxon>
        <taxon>Embryophyta</taxon>
        <taxon>Tracheophyta</taxon>
        <taxon>Spermatophyta</taxon>
        <taxon>Magnoliopsida</taxon>
        <taxon>eudicotyledons</taxon>
        <taxon>Gunneridae</taxon>
        <taxon>Pentapetalae</taxon>
        <taxon>asterids</taxon>
        <taxon>lamiids</taxon>
        <taxon>Lamiales</taxon>
        <taxon>Oleaceae</taxon>
        <taxon>Oleeae</taxon>
        <taxon>Olea</taxon>
    </lineage>
</organism>
<dbReference type="PANTHER" id="PTHR11679">
    <property type="entry name" value="VESICLE PROTEIN SORTING-ASSOCIATED"/>
    <property type="match status" value="1"/>
</dbReference>
<dbReference type="Gene3D" id="3.90.830.10">
    <property type="entry name" value="Syntaxin Binding Protein 1, Chain A, domain 2"/>
    <property type="match status" value="1"/>
</dbReference>
<evidence type="ECO:0000256" key="2">
    <source>
        <dbReference type="SAM" id="MobiDB-lite"/>
    </source>
</evidence>
<reference evidence="3 4" key="1">
    <citation type="submission" date="2019-12" db="EMBL/GenBank/DDBJ databases">
        <authorList>
            <person name="Alioto T."/>
            <person name="Alioto T."/>
            <person name="Gomez Garrido J."/>
        </authorList>
    </citation>
    <scope>NUCLEOTIDE SEQUENCE [LARGE SCALE GENOMIC DNA]</scope>
</reference>
<dbReference type="GO" id="GO:0016192">
    <property type="term" value="P:vesicle-mediated transport"/>
    <property type="evidence" value="ECO:0007669"/>
    <property type="project" value="InterPro"/>
</dbReference>
<evidence type="ECO:0000256" key="1">
    <source>
        <dbReference type="ARBA" id="ARBA00009884"/>
    </source>
</evidence>
<dbReference type="AlphaFoldDB" id="A0A8S0RKH9"/>
<dbReference type="Pfam" id="PF00995">
    <property type="entry name" value="Sec1"/>
    <property type="match status" value="1"/>
</dbReference>
<keyword evidence="4" id="KW-1185">Reference proteome</keyword>
<dbReference type="EMBL" id="CACTIH010003645">
    <property type="protein sequence ID" value="CAA2980339.1"/>
    <property type="molecule type" value="Genomic_DNA"/>
</dbReference>
<protein>
    <submittedName>
        <fullName evidence="3">SNARE-interacting KEULE</fullName>
    </submittedName>
</protein>
<comment type="caution">
    <text evidence="3">The sequence shown here is derived from an EMBL/GenBank/DDBJ whole genome shotgun (WGS) entry which is preliminary data.</text>
</comment>
<feature type="compositionally biased region" description="Polar residues" evidence="2">
    <location>
        <begin position="546"/>
        <end position="557"/>
    </location>
</feature>
<evidence type="ECO:0000313" key="4">
    <source>
        <dbReference type="Proteomes" id="UP000594638"/>
    </source>
</evidence>